<dbReference type="OrthoDB" id="2015551at2759"/>
<dbReference type="SUPFAM" id="SSF49329">
    <property type="entry name" value="Cu,Zn superoxide dismutase-like"/>
    <property type="match status" value="1"/>
</dbReference>
<dbReference type="EMBL" id="OC914826">
    <property type="protein sequence ID" value="CAD7636151.1"/>
    <property type="molecule type" value="Genomic_DNA"/>
</dbReference>
<dbReference type="InterPro" id="IPR001424">
    <property type="entry name" value="SOD_Cu_Zn_dom"/>
</dbReference>
<keyword evidence="4" id="KW-1185">Reference proteome</keyword>
<name>A0A7R9L6T8_9ACAR</name>
<dbReference type="EMBL" id="CAJPVJ010000001">
    <property type="protein sequence ID" value="CAG2155623.1"/>
    <property type="molecule type" value="Genomic_DNA"/>
</dbReference>
<dbReference type="Gene3D" id="2.60.40.200">
    <property type="entry name" value="Superoxide dismutase, copper/zinc binding domain"/>
    <property type="match status" value="1"/>
</dbReference>
<feature type="region of interest" description="Disordered" evidence="1">
    <location>
        <begin position="1"/>
        <end position="32"/>
    </location>
</feature>
<dbReference type="GO" id="GO:0006801">
    <property type="term" value="P:superoxide metabolic process"/>
    <property type="evidence" value="ECO:0007669"/>
    <property type="project" value="InterPro"/>
</dbReference>
<evidence type="ECO:0000256" key="1">
    <source>
        <dbReference type="SAM" id="MobiDB-lite"/>
    </source>
</evidence>
<dbReference type="Proteomes" id="UP000728032">
    <property type="component" value="Unassembled WGS sequence"/>
</dbReference>
<dbReference type="AlphaFoldDB" id="A0A7R9L6T8"/>
<feature type="domain" description="Superoxide dismutase copper/zinc binding" evidence="2">
    <location>
        <begin position="5"/>
        <end position="84"/>
    </location>
</feature>
<evidence type="ECO:0000259" key="2">
    <source>
        <dbReference type="Pfam" id="PF00080"/>
    </source>
</evidence>
<reference evidence="3" key="1">
    <citation type="submission" date="2020-11" db="EMBL/GenBank/DDBJ databases">
        <authorList>
            <person name="Tran Van P."/>
        </authorList>
    </citation>
    <scope>NUCLEOTIDE SEQUENCE</scope>
</reference>
<dbReference type="GO" id="GO:0046872">
    <property type="term" value="F:metal ion binding"/>
    <property type="evidence" value="ECO:0007669"/>
    <property type="project" value="InterPro"/>
</dbReference>
<proteinExistence type="predicted"/>
<protein>
    <recommendedName>
        <fullName evidence="2">Superoxide dismutase copper/zinc binding domain-containing protein</fullName>
    </recommendedName>
</protein>
<dbReference type="Pfam" id="PF00080">
    <property type="entry name" value="Sod_Cu"/>
    <property type="match status" value="1"/>
</dbReference>
<evidence type="ECO:0000313" key="3">
    <source>
        <dbReference type="EMBL" id="CAD7636151.1"/>
    </source>
</evidence>
<sequence length="117" mass="12132">MGAALAAGGHFNPQKTGHGTPNDGHMGDLPVLNVDSNGNAKTTLIAPRLKLADIQGLAIMIHAGGDNYSDHPKPLGGGGDRIACDAKAHNDGNVPNNLPHVHSSIQQYYAIAKMAHQ</sequence>
<accession>A0A7R9L6T8</accession>
<dbReference type="InterPro" id="IPR036423">
    <property type="entry name" value="SOD-like_Cu/Zn_dom_sf"/>
</dbReference>
<evidence type="ECO:0000313" key="4">
    <source>
        <dbReference type="Proteomes" id="UP000728032"/>
    </source>
</evidence>
<organism evidence="3">
    <name type="scientific">Oppiella nova</name>
    <dbReference type="NCBI Taxonomy" id="334625"/>
    <lineage>
        <taxon>Eukaryota</taxon>
        <taxon>Metazoa</taxon>
        <taxon>Ecdysozoa</taxon>
        <taxon>Arthropoda</taxon>
        <taxon>Chelicerata</taxon>
        <taxon>Arachnida</taxon>
        <taxon>Acari</taxon>
        <taxon>Acariformes</taxon>
        <taxon>Sarcoptiformes</taxon>
        <taxon>Oribatida</taxon>
        <taxon>Brachypylina</taxon>
        <taxon>Oppioidea</taxon>
        <taxon>Oppiidae</taxon>
        <taxon>Oppiella</taxon>
    </lineage>
</organism>
<gene>
    <name evidence="3" type="ORF">ONB1V03_LOCUS12</name>
</gene>